<dbReference type="EMBL" id="JAAAUY010000334">
    <property type="protein sequence ID" value="KAF9331284.1"/>
    <property type="molecule type" value="Genomic_DNA"/>
</dbReference>
<feature type="region of interest" description="Disordered" evidence="1">
    <location>
        <begin position="63"/>
        <end position="91"/>
    </location>
</feature>
<protein>
    <recommendedName>
        <fullName evidence="5">Alginate lyase domain-containing protein</fullName>
    </recommendedName>
</protein>
<proteinExistence type="predicted"/>
<dbReference type="AlphaFoldDB" id="A0A9P5SJU7"/>
<dbReference type="Gene3D" id="1.50.10.100">
    <property type="entry name" value="Chondroitin AC/alginate lyase"/>
    <property type="match status" value="1"/>
</dbReference>
<accession>A0A9P5SJU7</accession>
<dbReference type="InterPro" id="IPR008929">
    <property type="entry name" value="Chondroitin_lyas"/>
</dbReference>
<sequence>MVNPQDPPPYSRRSNHPGPNQFSPNHNSPNTNSLSSSNFYSVSSSNAAVRPSTLATVAAMVTSRGGNGNEMGPTSNSRHHHSLSNSSTQSDLPSALVDKQFIYHPSSSASSSRLRSLRRRLFSRRAVVYYLILAMIAVFSLFYLRPSSSFWSSSHSVNHHNTNHDRHRYDYDYPLDKERQRAQEIERQKAYERENREWQEQQERKSGQDEPSSEKNLDTDKEDDGSSSGSGHDPSSSKGVSSKEAIDPESIVLYRILGNDLPPRHRPGQTLSNVRFILEHEPEFNKTRKLWVLNRIVDPQAEASLIQLLKHHRQEYISIPFVEKEYLKQDFRLEDFPEPDFFSSDDYSDFTKVAKLRVLDYTYHDKNNYAMNNNGGRNIAIQHGKTNVDARWIFAFDGNSFLTQNAMGEIKQAIANHGNDVKYLVVPMARLVDNSQLLKGVDIRPNSKEEPQIIFRNDASEAYNPDMRYGRRSKLELLWRLGALERSKVSKPSVKWELKERDPIPNKAEFKIVGWVFRLFSGKRSQEENTRQSAAIRAYNRLLAIQDLIDGIDERIARKTFGSHDLLIYKDSVLMANRQKYWVGEPGVTHMVHELQSKACHVLSTRANLLKKASAEDLILYPADAQGKPDVPGAKAPLSEEAASKVITLQGLYNEVTTLTLAHYFTGNETFARAAANIVRTTLLQEHDQHVANHPATEDTEYLLDHGYSFPALNRLPRVIPKKEGTLNARPLLTIPKDLLKADTMPAFLDAIRMLHRIHVLTQNEYIQLTLVFSTWLEHLVNSPEGIMYAKQGDHRSSFMDLHVAALAAVTDDVRLFLRVVNRCRMRVGRQFMVVQDGKIKMPFETAFATRQSMAKLLQPGGAAADVTGQELAGMYIDEENDDLDLVMDQSVSRPRDLGSLIKDTIMSDKSKSPKYSGEGKLNDSESVYEEEDITGDNDLAAATAAKAKQSKEKDDETVLASSTPPMVPEGSAEPIVSVAEMTEQYSTLNLQYWTLLNRMVDNAGMASAPDLWRHRSKRGYRLGDVVRNFVRQDHYRSSGIRKVTVDALLYTARTSYDHVPPRALLIADDKTLQRQKSGTSTTKPPNPANEGILEWGTLGLEANIFQALARDEQDLKDSLGGSLPGTGVPPFWMLGVVE</sequence>
<feature type="region of interest" description="Disordered" evidence="1">
    <location>
        <begin position="1"/>
        <end position="39"/>
    </location>
</feature>
<feature type="region of interest" description="Disordered" evidence="1">
    <location>
        <begin position="909"/>
        <end position="972"/>
    </location>
</feature>
<comment type="caution">
    <text evidence="3">The sequence shown here is derived from an EMBL/GenBank/DDBJ whole genome shotgun (WGS) entry which is preliminary data.</text>
</comment>
<gene>
    <name evidence="3" type="ORF">BG006_005859</name>
</gene>
<name>A0A9P5SJU7_9FUNG</name>
<evidence type="ECO:0000256" key="1">
    <source>
        <dbReference type="SAM" id="MobiDB-lite"/>
    </source>
</evidence>
<reference evidence="3" key="1">
    <citation type="journal article" date="2020" name="Fungal Divers.">
        <title>Resolving the Mortierellaceae phylogeny through synthesis of multi-gene phylogenetics and phylogenomics.</title>
        <authorList>
            <person name="Vandepol N."/>
            <person name="Liber J."/>
            <person name="Desiro A."/>
            <person name="Na H."/>
            <person name="Kennedy M."/>
            <person name="Barry K."/>
            <person name="Grigoriev I.V."/>
            <person name="Miller A.N."/>
            <person name="O'Donnell K."/>
            <person name="Stajich J.E."/>
            <person name="Bonito G."/>
        </authorList>
    </citation>
    <scope>NUCLEOTIDE SEQUENCE</scope>
    <source>
        <strain evidence="3">NVP1</strain>
    </source>
</reference>
<feature type="compositionally biased region" description="Low complexity" evidence="1">
    <location>
        <begin position="23"/>
        <end position="39"/>
    </location>
</feature>
<feature type="compositionally biased region" description="Basic and acidic residues" evidence="1">
    <location>
        <begin position="190"/>
        <end position="219"/>
    </location>
</feature>
<feature type="region of interest" description="Disordered" evidence="1">
    <location>
        <begin position="190"/>
        <end position="244"/>
    </location>
</feature>
<keyword evidence="4" id="KW-1185">Reference proteome</keyword>
<evidence type="ECO:0000313" key="4">
    <source>
        <dbReference type="Proteomes" id="UP000696485"/>
    </source>
</evidence>
<feature type="region of interest" description="Disordered" evidence="1">
    <location>
        <begin position="1071"/>
        <end position="1092"/>
    </location>
</feature>
<organism evidence="3 4">
    <name type="scientific">Podila minutissima</name>
    <dbReference type="NCBI Taxonomy" id="64525"/>
    <lineage>
        <taxon>Eukaryota</taxon>
        <taxon>Fungi</taxon>
        <taxon>Fungi incertae sedis</taxon>
        <taxon>Mucoromycota</taxon>
        <taxon>Mortierellomycotina</taxon>
        <taxon>Mortierellomycetes</taxon>
        <taxon>Mortierellales</taxon>
        <taxon>Mortierellaceae</taxon>
        <taxon>Podila</taxon>
    </lineage>
</organism>
<dbReference type="Proteomes" id="UP000696485">
    <property type="component" value="Unassembled WGS sequence"/>
</dbReference>
<keyword evidence="2" id="KW-1133">Transmembrane helix</keyword>
<evidence type="ECO:0008006" key="5">
    <source>
        <dbReference type="Google" id="ProtNLM"/>
    </source>
</evidence>
<keyword evidence="2" id="KW-0472">Membrane</keyword>
<feature type="compositionally biased region" description="Low complexity" evidence="1">
    <location>
        <begin position="226"/>
        <end position="237"/>
    </location>
</feature>
<evidence type="ECO:0000256" key="2">
    <source>
        <dbReference type="SAM" id="Phobius"/>
    </source>
</evidence>
<keyword evidence="2" id="KW-0812">Transmembrane</keyword>
<feature type="transmembrane region" description="Helical" evidence="2">
    <location>
        <begin position="127"/>
        <end position="144"/>
    </location>
</feature>
<feature type="compositionally biased region" description="Acidic residues" evidence="1">
    <location>
        <begin position="927"/>
        <end position="936"/>
    </location>
</feature>
<feature type="compositionally biased region" description="Polar residues" evidence="1">
    <location>
        <begin position="1075"/>
        <end position="1084"/>
    </location>
</feature>
<feature type="compositionally biased region" description="Pro residues" evidence="1">
    <location>
        <begin position="1"/>
        <end position="10"/>
    </location>
</feature>
<evidence type="ECO:0000313" key="3">
    <source>
        <dbReference type="EMBL" id="KAF9331284.1"/>
    </source>
</evidence>